<proteinExistence type="predicted"/>
<dbReference type="Proteomes" id="UP000596276">
    <property type="component" value="Chromosome 5"/>
</dbReference>
<gene>
    <name evidence="1" type="ORF">F9C07_6094</name>
</gene>
<organism evidence="1 2">
    <name type="scientific">Aspergillus flavus (strain ATCC 200026 / FGSC A1120 / IAM 13836 / NRRL 3357 / JCM 12722 / SRRC 167)</name>
    <dbReference type="NCBI Taxonomy" id="332952"/>
    <lineage>
        <taxon>Eukaryota</taxon>
        <taxon>Fungi</taxon>
        <taxon>Dikarya</taxon>
        <taxon>Ascomycota</taxon>
        <taxon>Pezizomycotina</taxon>
        <taxon>Eurotiomycetes</taxon>
        <taxon>Eurotiomycetidae</taxon>
        <taxon>Eurotiales</taxon>
        <taxon>Aspergillaceae</taxon>
        <taxon>Aspergillus</taxon>
        <taxon>Aspergillus subgen. Circumdati</taxon>
    </lineage>
</organism>
<sequence length="50" mass="4975">MGVVVGCIVLGAAPSLAKAPEHMTHTTMKIPPGHLTAAGQTHGVAICPVC</sequence>
<dbReference type="EMBL" id="CP044621">
    <property type="protein sequence ID" value="QRD84304.1"/>
    <property type="molecule type" value="Genomic_DNA"/>
</dbReference>
<evidence type="ECO:0000313" key="1">
    <source>
        <dbReference type="EMBL" id="QRD84304.1"/>
    </source>
</evidence>
<name>A0A7U2MID1_ASPFN</name>
<evidence type="ECO:0000313" key="2">
    <source>
        <dbReference type="Proteomes" id="UP000596276"/>
    </source>
</evidence>
<protein>
    <submittedName>
        <fullName evidence="1">Uncharacterized protein</fullName>
    </submittedName>
</protein>
<accession>A0A7U2MID1</accession>
<reference evidence="2" key="1">
    <citation type="journal article" date="2021" name="G3 (Bethesda)">
        <title>Chromosome assembled and annotated genome sequence of Aspergillus flavus NRRL 3357.</title>
        <authorList>
            <person name="Skerker J.M."/>
            <person name="Pianalto K.M."/>
            <person name="Mondo S.J."/>
            <person name="Yang K."/>
            <person name="Arkin A.P."/>
            <person name="Keller N.P."/>
            <person name="Grigoriev I.V."/>
            <person name="Louise Glass N.L."/>
        </authorList>
    </citation>
    <scope>NUCLEOTIDE SEQUENCE [LARGE SCALE GENOMIC DNA]</scope>
    <source>
        <strain evidence="2">ATCC 200026 / FGSC A1120 / IAM 13836 / NRRL 3357 / JCM 12722 / SRRC 167</strain>
    </source>
</reference>
<dbReference type="VEuPathDB" id="FungiDB:F9C07_6094"/>
<keyword evidence="2" id="KW-1185">Reference proteome</keyword>
<dbReference type="AlphaFoldDB" id="A0A7U2MID1"/>